<evidence type="ECO:0000313" key="1">
    <source>
        <dbReference type="EMBL" id="KAI5650625.1"/>
    </source>
</evidence>
<name>A0ACB9ZT82_CATRO</name>
<dbReference type="EMBL" id="CM044708">
    <property type="protein sequence ID" value="KAI5650625.1"/>
    <property type="molecule type" value="Genomic_DNA"/>
</dbReference>
<dbReference type="Proteomes" id="UP001060085">
    <property type="component" value="Linkage Group LG08"/>
</dbReference>
<accession>A0ACB9ZT82</accession>
<comment type="caution">
    <text evidence="1">The sequence shown here is derived from an EMBL/GenBank/DDBJ whole genome shotgun (WGS) entry which is preliminary data.</text>
</comment>
<sequence>MAAAATMVSSAGMLLAMLNETRPELKQHALSNLNAFVDYYWPEISTSVSTMYWASGAELCCFRLAFYYFHYFLSKITAFRYLDGFFLNHWLCAVAHTPRSGFKFLLNVVKEKAIF</sequence>
<gene>
    <name evidence="1" type="ORF">M9H77_36630</name>
</gene>
<proteinExistence type="predicted"/>
<organism evidence="1 2">
    <name type="scientific">Catharanthus roseus</name>
    <name type="common">Madagascar periwinkle</name>
    <name type="synonym">Vinca rosea</name>
    <dbReference type="NCBI Taxonomy" id="4058"/>
    <lineage>
        <taxon>Eukaryota</taxon>
        <taxon>Viridiplantae</taxon>
        <taxon>Streptophyta</taxon>
        <taxon>Embryophyta</taxon>
        <taxon>Tracheophyta</taxon>
        <taxon>Spermatophyta</taxon>
        <taxon>Magnoliopsida</taxon>
        <taxon>eudicotyledons</taxon>
        <taxon>Gunneridae</taxon>
        <taxon>Pentapetalae</taxon>
        <taxon>asterids</taxon>
        <taxon>lamiids</taxon>
        <taxon>Gentianales</taxon>
        <taxon>Apocynaceae</taxon>
        <taxon>Rauvolfioideae</taxon>
        <taxon>Vinceae</taxon>
        <taxon>Catharanthinae</taxon>
        <taxon>Catharanthus</taxon>
    </lineage>
</organism>
<protein>
    <submittedName>
        <fullName evidence="1">Uncharacterized protein</fullName>
    </submittedName>
</protein>
<evidence type="ECO:0000313" key="2">
    <source>
        <dbReference type="Proteomes" id="UP001060085"/>
    </source>
</evidence>
<reference evidence="2" key="1">
    <citation type="journal article" date="2023" name="Nat. Plants">
        <title>Single-cell RNA sequencing provides a high-resolution roadmap for understanding the multicellular compartmentation of specialized metabolism.</title>
        <authorList>
            <person name="Sun S."/>
            <person name="Shen X."/>
            <person name="Li Y."/>
            <person name="Li Y."/>
            <person name="Wang S."/>
            <person name="Li R."/>
            <person name="Zhang H."/>
            <person name="Shen G."/>
            <person name="Guo B."/>
            <person name="Wei J."/>
            <person name="Xu J."/>
            <person name="St-Pierre B."/>
            <person name="Chen S."/>
            <person name="Sun C."/>
        </authorList>
    </citation>
    <scope>NUCLEOTIDE SEQUENCE [LARGE SCALE GENOMIC DNA]</scope>
</reference>
<keyword evidence="2" id="KW-1185">Reference proteome</keyword>